<dbReference type="EMBL" id="CP007035">
    <property type="protein sequence ID" value="AHF16158.1"/>
    <property type="molecule type" value="Genomic_DNA"/>
</dbReference>
<dbReference type="STRING" id="929713.NIASO_15385"/>
<name>W0F301_9BACT</name>
<proteinExistence type="predicted"/>
<gene>
    <name evidence="1" type="ORF">NIASO_15385</name>
</gene>
<reference evidence="1 2" key="1">
    <citation type="submission" date="2013-12" db="EMBL/GenBank/DDBJ databases">
        <authorList>
            <consortium name="DOE Joint Genome Institute"/>
            <person name="Eisen J."/>
            <person name="Huntemann M."/>
            <person name="Han J."/>
            <person name="Chen A."/>
            <person name="Kyrpides N."/>
            <person name="Mavromatis K."/>
            <person name="Markowitz V."/>
            <person name="Palaniappan K."/>
            <person name="Ivanova N."/>
            <person name="Schaumberg A."/>
            <person name="Pati A."/>
            <person name="Liolios K."/>
            <person name="Nordberg H.P."/>
            <person name="Cantor M.N."/>
            <person name="Hua S.X."/>
            <person name="Woyke T."/>
        </authorList>
    </citation>
    <scope>NUCLEOTIDE SEQUENCE [LARGE SCALE GENOMIC DNA]</scope>
    <source>
        <strain evidence="2">DSM 19437</strain>
    </source>
</reference>
<organism evidence="1 2">
    <name type="scientific">Niabella soli DSM 19437</name>
    <dbReference type="NCBI Taxonomy" id="929713"/>
    <lineage>
        <taxon>Bacteria</taxon>
        <taxon>Pseudomonadati</taxon>
        <taxon>Bacteroidota</taxon>
        <taxon>Chitinophagia</taxon>
        <taxon>Chitinophagales</taxon>
        <taxon>Chitinophagaceae</taxon>
        <taxon>Niabella</taxon>
    </lineage>
</organism>
<dbReference type="SUPFAM" id="SSF69304">
    <property type="entry name" value="Tricorn protease N-terminal domain"/>
    <property type="match status" value="1"/>
</dbReference>
<dbReference type="KEGG" id="nso:NIASO_15385"/>
<evidence type="ECO:0000313" key="2">
    <source>
        <dbReference type="Proteomes" id="UP000003586"/>
    </source>
</evidence>
<dbReference type="Pfam" id="PF20138">
    <property type="entry name" value="DUF6528"/>
    <property type="match status" value="1"/>
</dbReference>
<dbReference type="InterPro" id="IPR045383">
    <property type="entry name" value="DUF6528"/>
</dbReference>
<dbReference type="HOGENOM" id="CLU_929792_0_0_10"/>
<dbReference type="InterPro" id="IPR015943">
    <property type="entry name" value="WD40/YVTN_repeat-like_dom_sf"/>
</dbReference>
<dbReference type="eggNOG" id="COG1520">
    <property type="taxonomic scope" value="Bacteria"/>
</dbReference>
<sequence length="312" mass="35192">MIKIPAGKIKRNMKRILLLTALFYQGILFAQELKQIPPGSWVTCGDDKALVLDPTRSENGRPVILWSWDNKEATELPAEYRKLLHPLDDCKPVLDNRKLLLTSSGGATILVDIATKQVEFYAHTPMAHSAAVLPGGYLAVANSTHPQGNSLELYRYDQPEKVLFKDTLYSGHGAVWNNQKQQLFVLGFNELRAYKLDAADRTHPRLVKTQTWVLPDVGGHDLSLIDGNHLLVSAHNDVWIFDIAAGSYTVFKPLEKVPNVKSVNLDKKTGMLVYTKAEESWWTFHIYAKNPEKVLNLPDVRLYKVRIAPEAR</sequence>
<evidence type="ECO:0000313" key="1">
    <source>
        <dbReference type="EMBL" id="AHF16158.1"/>
    </source>
</evidence>
<dbReference type="Proteomes" id="UP000003586">
    <property type="component" value="Chromosome"/>
</dbReference>
<dbReference type="Gene3D" id="2.130.10.10">
    <property type="entry name" value="YVTN repeat-like/Quinoprotein amine dehydrogenase"/>
    <property type="match status" value="1"/>
</dbReference>
<dbReference type="AlphaFoldDB" id="W0F301"/>
<keyword evidence="2" id="KW-1185">Reference proteome</keyword>
<protein>
    <submittedName>
        <fullName evidence="1">Uncharacterized protein</fullName>
    </submittedName>
</protein>
<accession>W0F301</accession>